<keyword evidence="5 6" id="KW-0472">Membrane</keyword>
<dbReference type="CDD" id="cd16914">
    <property type="entry name" value="EcfT"/>
    <property type="match status" value="1"/>
</dbReference>
<comment type="caution">
    <text evidence="7">The sequence shown here is derived from an EMBL/GenBank/DDBJ whole genome shotgun (WGS) entry which is preliminary data.</text>
</comment>
<feature type="transmembrane region" description="Helical" evidence="6">
    <location>
        <begin position="12"/>
        <end position="41"/>
    </location>
</feature>
<protein>
    <submittedName>
        <fullName evidence="7">Energy-coupling factor transporter transmembrane protein EcfT</fullName>
    </submittedName>
</protein>
<dbReference type="Proteomes" id="UP000251634">
    <property type="component" value="Unassembled WGS sequence"/>
</dbReference>
<dbReference type="AlphaFoldDB" id="A0A329TQ48"/>
<proteinExistence type="predicted"/>
<keyword evidence="2" id="KW-1003">Cell membrane</keyword>
<evidence type="ECO:0000313" key="7">
    <source>
        <dbReference type="EMBL" id="RAW51093.1"/>
    </source>
</evidence>
<dbReference type="PANTHER" id="PTHR34857">
    <property type="entry name" value="SLL0384 PROTEIN"/>
    <property type="match status" value="1"/>
</dbReference>
<evidence type="ECO:0000256" key="1">
    <source>
        <dbReference type="ARBA" id="ARBA00004141"/>
    </source>
</evidence>
<dbReference type="Pfam" id="PF02361">
    <property type="entry name" value="CbiQ"/>
    <property type="match status" value="1"/>
</dbReference>
<comment type="subcellular location">
    <subcellularLocation>
        <location evidence="1">Membrane</location>
        <topology evidence="1">Multi-pass membrane protein</topology>
    </subcellularLocation>
</comment>
<dbReference type="InterPro" id="IPR003339">
    <property type="entry name" value="ABC/ECF_trnsptr_transmembrane"/>
</dbReference>
<evidence type="ECO:0000256" key="3">
    <source>
        <dbReference type="ARBA" id="ARBA00022692"/>
    </source>
</evidence>
<dbReference type="InterPro" id="IPR051611">
    <property type="entry name" value="ECF_transporter_component"/>
</dbReference>
<evidence type="ECO:0000256" key="2">
    <source>
        <dbReference type="ARBA" id="ARBA00022475"/>
    </source>
</evidence>
<evidence type="ECO:0000313" key="8">
    <source>
        <dbReference type="Proteomes" id="UP000251634"/>
    </source>
</evidence>
<feature type="transmembrane region" description="Helical" evidence="6">
    <location>
        <begin position="224"/>
        <end position="244"/>
    </location>
</feature>
<dbReference type="RefSeq" id="WP_112115016.1">
    <property type="nucleotide sequence ID" value="NZ_PRKZ01000002.1"/>
</dbReference>
<keyword evidence="3 6" id="KW-0812">Transmembrane</keyword>
<name>A0A329TQ48_9FIRM</name>
<evidence type="ECO:0000256" key="4">
    <source>
        <dbReference type="ARBA" id="ARBA00022989"/>
    </source>
</evidence>
<evidence type="ECO:0000256" key="5">
    <source>
        <dbReference type="ARBA" id="ARBA00023136"/>
    </source>
</evidence>
<dbReference type="GO" id="GO:0005886">
    <property type="term" value="C:plasma membrane"/>
    <property type="evidence" value="ECO:0007669"/>
    <property type="project" value="UniProtKB-ARBA"/>
</dbReference>
<reference evidence="7 8" key="1">
    <citation type="submission" date="2018-02" db="EMBL/GenBank/DDBJ databases">
        <title>Complete genome sequencing of Faecalibacterium prausnitzii strains isolated from the human gut.</title>
        <authorList>
            <person name="Fitzgerald B.C."/>
            <person name="Shkoporov A.N."/>
            <person name="Ross P.R."/>
            <person name="Hill C."/>
        </authorList>
    </citation>
    <scope>NUCLEOTIDE SEQUENCE [LARGE SCALE GENOMIC DNA]</scope>
    <source>
        <strain evidence="7 8">APC942/8-14-2</strain>
    </source>
</reference>
<evidence type="ECO:0000256" key="6">
    <source>
        <dbReference type="SAM" id="Phobius"/>
    </source>
</evidence>
<organism evidence="7 8">
    <name type="scientific">Faecalibacterium prausnitzii</name>
    <dbReference type="NCBI Taxonomy" id="853"/>
    <lineage>
        <taxon>Bacteria</taxon>
        <taxon>Bacillati</taxon>
        <taxon>Bacillota</taxon>
        <taxon>Clostridia</taxon>
        <taxon>Eubacteriales</taxon>
        <taxon>Oscillospiraceae</taxon>
        <taxon>Faecalibacterium</taxon>
    </lineage>
</organism>
<feature type="transmembrane region" description="Helical" evidence="6">
    <location>
        <begin position="53"/>
        <end position="74"/>
    </location>
</feature>
<dbReference type="PANTHER" id="PTHR34857:SF2">
    <property type="entry name" value="SLL0384 PROTEIN"/>
    <property type="match status" value="1"/>
</dbReference>
<gene>
    <name evidence="7" type="ORF">C4N25_03540</name>
</gene>
<accession>A0A329TQ48</accession>
<sequence length="246" mass="26907">MLERWNPTVKAFTVLICVILLSFEYLVSLNLLVLAACLLLLMFCSRVSLKKIGVILLPACIAAFGLFVTGLYYARGGSTQTMDLSSLSAMPYSVRAALSQNLYTALQLATRLLAYAGLGILFALSTEGDFFIASLLHQCHLPPKFAYGILAAFHLMPGMAREYAQVRTAFAARGLKAGPLSMKPVFTMLVNSVRWSESIAMAMESKGFCGDAPRTYYMVPRVHWYDLAAAALMVGGVVLGMLFLKY</sequence>
<keyword evidence="4 6" id="KW-1133">Transmembrane helix</keyword>
<feature type="transmembrane region" description="Helical" evidence="6">
    <location>
        <begin position="112"/>
        <end position="136"/>
    </location>
</feature>
<dbReference type="EMBL" id="PRKZ01000002">
    <property type="protein sequence ID" value="RAW51093.1"/>
    <property type="molecule type" value="Genomic_DNA"/>
</dbReference>